<evidence type="ECO:0000256" key="12">
    <source>
        <dbReference type="ARBA" id="ARBA00023173"/>
    </source>
</evidence>
<dbReference type="Gene3D" id="2.70.170.10">
    <property type="entry name" value="Neurotransmitter-gated ion-channel ligand-binding domain"/>
    <property type="match status" value="1"/>
</dbReference>
<keyword evidence="10" id="KW-1015">Disulfide bond</keyword>
<dbReference type="InterPro" id="IPR006201">
    <property type="entry name" value="Neur_channel"/>
</dbReference>
<dbReference type="PANTHER" id="PTHR18945">
    <property type="entry name" value="NEUROTRANSMITTER GATED ION CHANNEL"/>
    <property type="match status" value="1"/>
</dbReference>
<keyword evidence="2 20" id="KW-0813">Transport</keyword>
<name>A0A8J9ZN67_BRALA</name>
<dbReference type="InterPro" id="IPR018000">
    <property type="entry name" value="Neurotransmitter_ion_chnl_CS"/>
</dbReference>
<evidence type="ECO:0000256" key="14">
    <source>
        <dbReference type="ARBA" id="ARBA00023214"/>
    </source>
</evidence>
<dbReference type="GO" id="GO:0004888">
    <property type="term" value="F:transmembrane signaling receptor activity"/>
    <property type="evidence" value="ECO:0007669"/>
    <property type="project" value="InterPro"/>
</dbReference>
<dbReference type="EMBL" id="OV696688">
    <property type="protein sequence ID" value="CAH1257385.1"/>
    <property type="molecule type" value="Genomic_DNA"/>
</dbReference>
<dbReference type="OrthoDB" id="442503at2759"/>
<dbReference type="NCBIfam" id="TIGR00860">
    <property type="entry name" value="LIC"/>
    <property type="match status" value="1"/>
</dbReference>
<keyword evidence="9 20" id="KW-0472">Membrane</keyword>
<evidence type="ECO:0000256" key="16">
    <source>
        <dbReference type="ARBA" id="ARBA00023286"/>
    </source>
</evidence>
<evidence type="ECO:0000313" key="23">
    <source>
        <dbReference type="EMBL" id="CAH1257385.1"/>
    </source>
</evidence>
<evidence type="ECO:0000256" key="7">
    <source>
        <dbReference type="ARBA" id="ARBA00023018"/>
    </source>
</evidence>
<keyword evidence="15" id="KW-0628">Postsynaptic cell membrane</keyword>
<evidence type="ECO:0000256" key="15">
    <source>
        <dbReference type="ARBA" id="ARBA00023257"/>
    </source>
</evidence>
<dbReference type="GO" id="GO:0005254">
    <property type="term" value="F:chloride channel activity"/>
    <property type="evidence" value="ECO:0007669"/>
    <property type="project" value="UniProtKB-KW"/>
</dbReference>
<organism evidence="23 24">
    <name type="scientific">Branchiostoma lanceolatum</name>
    <name type="common">Common lancelet</name>
    <name type="synonym">Amphioxus lanceolatum</name>
    <dbReference type="NCBI Taxonomy" id="7740"/>
    <lineage>
        <taxon>Eukaryota</taxon>
        <taxon>Metazoa</taxon>
        <taxon>Chordata</taxon>
        <taxon>Cephalochordata</taxon>
        <taxon>Leptocardii</taxon>
        <taxon>Amphioxiformes</taxon>
        <taxon>Branchiostomatidae</taxon>
        <taxon>Branchiostoma</taxon>
    </lineage>
</organism>
<accession>A0A8J9ZN67</accession>
<dbReference type="PROSITE" id="PS00236">
    <property type="entry name" value="NEUROTR_ION_CHANNEL"/>
    <property type="match status" value="1"/>
</dbReference>
<keyword evidence="13" id="KW-0325">Glycoprotein</keyword>
<evidence type="ECO:0000256" key="4">
    <source>
        <dbReference type="ARBA" id="ARBA00022692"/>
    </source>
</evidence>
<dbReference type="AlphaFoldDB" id="A0A8J9ZN67"/>
<dbReference type="InterPro" id="IPR036734">
    <property type="entry name" value="Neur_chan_lig-bd_sf"/>
</dbReference>
<dbReference type="GO" id="GO:0045211">
    <property type="term" value="C:postsynaptic membrane"/>
    <property type="evidence" value="ECO:0007669"/>
    <property type="project" value="UniProtKB-SubCell"/>
</dbReference>
<dbReference type="PRINTS" id="PR00252">
    <property type="entry name" value="NRIONCHANNEL"/>
</dbReference>
<dbReference type="InterPro" id="IPR038050">
    <property type="entry name" value="Neuro_actylchol_rec"/>
</dbReference>
<dbReference type="PRINTS" id="PR00253">
    <property type="entry name" value="GABAARECEPTR"/>
</dbReference>
<keyword evidence="8 20" id="KW-0406">Ion transport</keyword>
<dbReference type="FunFam" id="1.20.58.390:FF:000067">
    <property type="entry name" value="Glycine receptor subunit alpha-2"/>
    <property type="match status" value="1"/>
</dbReference>
<evidence type="ECO:0000256" key="18">
    <source>
        <dbReference type="ARBA" id="ARBA00034104"/>
    </source>
</evidence>
<evidence type="ECO:0000256" key="19">
    <source>
        <dbReference type="ARBA" id="ARBA00071250"/>
    </source>
</evidence>
<comment type="caution">
    <text evidence="20">Lacks conserved residue(s) required for the propagation of feature annotation.</text>
</comment>
<dbReference type="InterPro" id="IPR006028">
    <property type="entry name" value="GABAA/Glycine_rcpt"/>
</dbReference>
<evidence type="ECO:0000256" key="9">
    <source>
        <dbReference type="ARBA" id="ARBA00023136"/>
    </source>
</evidence>
<evidence type="ECO:0000256" key="3">
    <source>
        <dbReference type="ARBA" id="ARBA00022475"/>
    </source>
</evidence>
<dbReference type="InterPro" id="IPR006029">
    <property type="entry name" value="Neurotrans-gated_channel_TM"/>
</dbReference>
<keyword evidence="11" id="KW-0675">Receptor</keyword>
<dbReference type="Gene3D" id="1.20.58.390">
    <property type="entry name" value="Neurotransmitter-gated ion-channel transmembrane domain"/>
    <property type="match status" value="1"/>
</dbReference>
<dbReference type="FunFam" id="2.70.170.10:FF:000021">
    <property type="entry name" value="Gamma-aminobutyric acid receptor isoform 3b"/>
    <property type="match status" value="1"/>
</dbReference>
<evidence type="ECO:0000256" key="17">
    <source>
        <dbReference type="ARBA" id="ARBA00023303"/>
    </source>
</evidence>
<evidence type="ECO:0000256" key="6">
    <source>
        <dbReference type="ARBA" id="ARBA00022989"/>
    </source>
</evidence>
<keyword evidence="17 20" id="KW-0407">Ion channel</keyword>
<feature type="transmembrane region" description="Helical" evidence="20">
    <location>
        <begin position="340"/>
        <end position="361"/>
    </location>
</feature>
<keyword evidence="5" id="KW-0732">Signal</keyword>
<comment type="similarity">
    <text evidence="1">Belongs to the ligand-gated ion channel (TC 1.A.9) family. Gamma-aminobutyric acid receptor (TC 1.A.9.5) subfamily.</text>
</comment>
<evidence type="ECO:0000259" key="21">
    <source>
        <dbReference type="Pfam" id="PF02931"/>
    </source>
</evidence>
<feature type="transmembrane region" description="Helical" evidence="20">
    <location>
        <begin position="439"/>
        <end position="458"/>
    </location>
</feature>
<evidence type="ECO:0000313" key="24">
    <source>
        <dbReference type="Proteomes" id="UP000838412"/>
    </source>
</evidence>
<keyword evidence="4 20" id="KW-0812">Transmembrane</keyword>
<evidence type="ECO:0000256" key="11">
    <source>
        <dbReference type="ARBA" id="ARBA00023170"/>
    </source>
</evidence>
<feature type="domain" description="Neurotransmitter-gated ion-channel ligand-binding" evidence="21">
    <location>
        <begin position="74"/>
        <end position="274"/>
    </location>
</feature>
<evidence type="ECO:0000256" key="1">
    <source>
        <dbReference type="ARBA" id="ARBA00010180"/>
    </source>
</evidence>
<keyword evidence="6 20" id="KW-1133">Transmembrane helix</keyword>
<dbReference type="CDD" id="cd18990">
    <property type="entry name" value="LGIC_ECD_GABAAR"/>
    <property type="match status" value="1"/>
</dbReference>
<comment type="subcellular location">
    <subcellularLocation>
        <location evidence="18">Postsynaptic cell membrane</location>
        <topology evidence="18">Multi-pass membrane protein</topology>
    </subcellularLocation>
</comment>
<dbReference type="Pfam" id="PF02931">
    <property type="entry name" value="Neur_chan_LBD"/>
    <property type="match status" value="1"/>
</dbReference>
<proteinExistence type="inferred from homology"/>
<evidence type="ECO:0000256" key="5">
    <source>
        <dbReference type="ARBA" id="ARBA00022729"/>
    </source>
</evidence>
<evidence type="ECO:0000256" key="10">
    <source>
        <dbReference type="ARBA" id="ARBA00023157"/>
    </source>
</evidence>
<dbReference type="GO" id="GO:0005230">
    <property type="term" value="F:extracellular ligand-gated monoatomic ion channel activity"/>
    <property type="evidence" value="ECO:0007669"/>
    <property type="project" value="InterPro"/>
</dbReference>
<evidence type="ECO:0000256" key="13">
    <source>
        <dbReference type="ARBA" id="ARBA00023180"/>
    </source>
</evidence>
<keyword evidence="7" id="KW-0770">Synapse</keyword>
<keyword evidence="12" id="KW-0869">Chloride channel</keyword>
<reference evidence="23" key="1">
    <citation type="submission" date="2022-01" db="EMBL/GenBank/DDBJ databases">
        <authorList>
            <person name="Braso-Vives M."/>
        </authorList>
    </citation>
    <scope>NUCLEOTIDE SEQUENCE</scope>
</reference>
<dbReference type="Pfam" id="PF02932">
    <property type="entry name" value="Neur_chan_memb"/>
    <property type="match status" value="1"/>
</dbReference>
<dbReference type="SUPFAM" id="SSF90112">
    <property type="entry name" value="Neurotransmitter-gated ion-channel transmembrane pore"/>
    <property type="match status" value="1"/>
</dbReference>
<keyword evidence="3" id="KW-1003">Cell membrane</keyword>
<dbReference type="GO" id="GO:0034707">
    <property type="term" value="C:chloride channel complex"/>
    <property type="evidence" value="ECO:0007669"/>
    <property type="project" value="UniProtKB-KW"/>
</dbReference>
<evidence type="ECO:0000256" key="8">
    <source>
        <dbReference type="ARBA" id="ARBA00023065"/>
    </source>
</evidence>
<dbReference type="InterPro" id="IPR036719">
    <property type="entry name" value="Neuro-gated_channel_TM_sf"/>
</dbReference>
<dbReference type="SUPFAM" id="SSF63712">
    <property type="entry name" value="Nicotinic receptor ligand binding domain-like"/>
    <property type="match status" value="1"/>
</dbReference>
<sequence length="461" mass="52781">MLPRPPLSSRGFFYRHHCENSCHLRPEMSGQRATLLLVVFAVFGGISDSVRAQGNEDAANGREEDPTATQPVKLTALFEDYDPLIRPNFHGKPVAVQMSMTVASIDQVSEVDMDYTVTVLMRQYWNDPRLTFPGNRSMSLDPRLVKKLWVPDTFLENSKSSYLHTVTVDNALIRLFPDGSILYGMRITAKMECEMDLRKYPMDEQSCPFILESYGYTTEDMTYEWREGEKSISGLKDIRLSQFTIYDYKALQGYGDYETGRYPQLQMLLLFRRQVFFFFLQTYIPACLLVVVSWVSFFINPDSEPARVSLSVTTVLTMTTLVSGTRAQLPKISYIKAIDVYLVVCFVFVFAALLEYAAVNYQSRYYKTPRKSRKSKKAEIEEFQLEEKKAPLAVPENDGSSPPAARNGTARRRFPSPKVLTSFRGGRKIIEDVNDIDKFCRVLFPSTFAVFNAIYWIVYAV</sequence>
<keyword evidence="14" id="KW-0868">Chloride</keyword>
<keyword evidence="24" id="KW-1185">Reference proteome</keyword>
<evidence type="ECO:0000256" key="2">
    <source>
        <dbReference type="ARBA" id="ARBA00022448"/>
    </source>
</evidence>
<evidence type="ECO:0000259" key="22">
    <source>
        <dbReference type="Pfam" id="PF02932"/>
    </source>
</evidence>
<dbReference type="InterPro" id="IPR006202">
    <property type="entry name" value="Neur_chan_lig-bd"/>
</dbReference>
<feature type="domain" description="Neurotransmitter-gated ion-channel transmembrane" evidence="22">
    <location>
        <begin position="282"/>
        <end position="393"/>
    </location>
</feature>
<evidence type="ECO:0000256" key="20">
    <source>
        <dbReference type="RuleBase" id="RU000687"/>
    </source>
</evidence>
<keyword evidence="16" id="KW-1071">Ligand-gated ion channel</keyword>
<feature type="transmembrane region" description="Helical" evidence="20">
    <location>
        <begin position="275"/>
        <end position="299"/>
    </location>
</feature>
<dbReference type="CDD" id="cd19049">
    <property type="entry name" value="LGIC_TM_anion"/>
    <property type="match status" value="1"/>
</dbReference>
<dbReference type="Proteomes" id="UP000838412">
    <property type="component" value="Chromosome 3"/>
</dbReference>
<gene>
    <name evidence="23" type="primary">GABRB1</name>
    <name evidence="23" type="ORF">BLAG_LOCUS15340</name>
</gene>
<protein>
    <recommendedName>
        <fullName evidence="19">Gamma-aminobutyric acid receptor subunit beta</fullName>
    </recommendedName>
</protein>